<proteinExistence type="predicted"/>
<dbReference type="Gene3D" id="1.25.40.10">
    <property type="entry name" value="Tetratricopeptide repeat domain"/>
    <property type="match status" value="1"/>
</dbReference>
<dbReference type="Gene3D" id="1.20.58.320">
    <property type="entry name" value="TPR-like"/>
    <property type="match status" value="1"/>
</dbReference>
<evidence type="ECO:0000313" key="2">
    <source>
        <dbReference type="Proteomes" id="UP000782610"/>
    </source>
</evidence>
<organism evidence="1 2">
    <name type="scientific">Devosia nanyangense</name>
    <dbReference type="NCBI Taxonomy" id="1228055"/>
    <lineage>
        <taxon>Bacteria</taxon>
        <taxon>Pseudomonadati</taxon>
        <taxon>Pseudomonadota</taxon>
        <taxon>Alphaproteobacteria</taxon>
        <taxon>Hyphomicrobiales</taxon>
        <taxon>Devosiaceae</taxon>
        <taxon>Devosia</taxon>
    </lineage>
</organism>
<dbReference type="SUPFAM" id="SSF48452">
    <property type="entry name" value="TPR-like"/>
    <property type="match status" value="1"/>
</dbReference>
<reference evidence="1" key="1">
    <citation type="submission" date="2020-07" db="EMBL/GenBank/DDBJ databases">
        <title>Huge and variable diversity of episymbiotic CPR bacteria and DPANN archaea in groundwater ecosystems.</title>
        <authorList>
            <person name="He C.Y."/>
            <person name="Keren R."/>
            <person name="Whittaker M."/>
            <person name="Farag I.F."/>
            <person name="Doudna J."/>
            <person name="Cate J.H.D."/>
            <person name="Banfield J.F."/>
        </authorList>
    </citation>
    <scope>NUCLEOTIDE SEQUENCE</scope>
    <source>
        <strain evidence="1">NC_groundwater_1586_Pr3_B-0.1um_66_15</strain>
    </source>
</reference>
<protein>
    <submittedName>
        <fullName evidence="1">DUF924 domain-containing protein</fullName>
    </submittedName>
</protein>
<gene>
    <name evidence="1" type="ORF">HY834_03340</name>
</gene>
<sequence>MKTFRDVLTFWFNDHGRDDWFGGKPEFDAEIAAQFAKTHAMLAKGAGWHWRSTPEGRLAEIIVLDQFSRQLFRGRPEAFASDGMALVLAQEAVGGGHHNFLPVPQRMFVLLPLMHAESLAVQAESLRLHTAIGNPDLMAYAEGHADCIRRFGRFPRRNTALGRTSTPEELAYMADNPRAF</sequence>
<accession>A0A933L0A8</accession>
<name>A0A933L0A8_9HYPH</name>
<dbReference type="InterPro" id="IPR011990">
    <property type="entry name" value="TPR-like_helical_dom_sf"/>
</dbReference>
<dbReference type="Proteomes" id="UP000782610">
    <property type="component" value="Unassembled WGS sequence"/>
</dbReference>
<comment type="caution">
    <text evidence="1">The sequence shown here is derived from an EMBL/GenBank/DDBJ whole genome shotgun (WGS) entry which is preliminary data.</text>
</comment>
<dbReference type="EMBL" id="JACRAF010000011">
    <property type="protein sequence ID" value="MBI4920757.1"/>
    <property type="molecule type" value="Genomic_DNA"/>
</dbReference>
<evidence type="ECO:0000313" key="1">
    <source>
        <dbReference type="EMBL" id="MBI4920757.1"/>
    </source>
</evidence>
<dbReference type="AlphaFoldDB" id="A0A933L0A8"/>
<dbReference type="InterPro" id="IPR010323">
    <property type="entry name" value="DUF924"/>
</dbReference>
<dbReference type="Pfam" id="PF06041">
    <property type="entry name" value="DUF924"/>
    <property type="match status" value="1"/>
</dbReference>